<accession>A0A838A7V5</accession>
<evidence type="ECO:0000313" key="2">
    <source>
        <dbReference type="EMBL" id="MBA0124419.1"/>
    </source>
</evidence>
<dbReference type="PANTHER" id="PTHR45138">
    <property type="entry name" value="REGULATORY COMPONENTS OF SENSORY TRANSDUCTION SYSTEM"/>
    <property type="match status" value="1"/>
</dbReference>
<dbReference type="SUPFAM" id="SSF55073">
    <property type="entry name" value="Nucleotide cyclase"/>
    <property type="match status" value="1"/>
</dbReference>
<proteinExistence type="predicted"/>
<dbReference type="InterPro" id="IPR043128">
    <property type="entry name" value="Rev_trsase/Diguanyl_cyclase"/>
</dbReference>
<dbReference type="GO" id="GO:0052621">
    <property type="term" value="F:diguanylate cyclase activity"/>
    <property type="evidence" value="ECO:0007669"/>
    <property type="project" value="TreeGrafter"/>
</dbReference>
<dbReference type="Gene3D" id="3.30.70.270">
    <property type="match status" value="1"/>
</dbReference>
<gene>
    <name evidence="2" type="ORF">H0B56_02555</name>
</gene>
<dbReference type="InterPro" id="IPR000160">
    <property type="entry name" value="GGDEF_dom"/>
</dbReference>
<dbReference type="CDD" id="cd01949">
    <property type="entry name" value="GGDEF"/>
    <property type="match status" value="1"/>
</dbReference>
<dbReference type="Proteomes" id="UP000582974">
    <property type="component" value="Unassembled WGS sequence"/>
</dbReference>
<dbReference type="PANTHER" id="PTHR45138:SF9">
    <property type="entry name" value="DIGUANYLATE CYCLASE DGCM-RELATED"/>
    <property type="match status" value="1"/>
</dbReference>
<sequence length="273" mass="30376">MDYAVDNDLQGFGARPSLPAYPVDLVELHESIANLLAAQQNWEGAYAHLQTALRLARDHDCGALRLPEQHQREVAELRKAHEQALDASMRDELTATYNRRYLHRQLVDLLADQVDIERGVAIALIDLDHFKDVNDTYGHALGDRVLQRVVSLLQAELPDGGFCARYGGEEFVLVLPNISARQAVTTLERTRARVADHPWPTLADGLHVTVSAGLVHHAIRSGVGTVRPETNDAERQLRRADDLLYAAKRSGRNTVAYRKDGAIRLAGLDDDCR</sequence>
<dbReference type="GO" id="GO:0043709">
    <property type="term" value="P:cell adhesion involved in single-species biofilm formation"/>
    <property type="evidence" value="ECO:0007669"/>
    <property type="project" value="TreeGrafter"/>
</dbReference>
<dbReference type="Pfam" id="PF00990">
    <property type="entry name" value="GGDEF"/>
    <property type="match status" value="1"/>
</dbReference>
<dbReference type="AlphaFoldDB" id="A0A838A7V5"/>
<name>A0A838A7V5_9PSEU</name>
<protein>
    <submittedName>
        <fullName evidence="2">GGDEF domain-containing protein</fullName>
    </submittedName>
</protein>
<feature type="domain" description="GGDEF" evidence="1">
    <location>
        <begin position="118"/>
        <end position="260"/>
    </location>
</feature>
<evidence type="ECO:0000313" key="3">
    <source>
        <dbReference type="Proteomes" id="UP000582974"/>
    </source>
</evidence>
<dbReference type="GO" id="GO:1902201">
    <property type="term" value="P:negative regulation of bacterial-type flagellum-dependent cell motility"/>
    <property type="evidence" value="ECO:0007669"/>
    <property type="project" value="TreeGrafter"/>
</dbReference>
<dbReference type="InterPro" id="IPR050469">
    <property type="entry name" value="Diguanylate_Cyclase"/>
</dbReference>
<organism evidence="2 3">
    <name type="scientific">Haloechinothrix aidingensis</name>
    <dbReference type="NCBI Taxonomy" id="2752311"/>
    <lineage>
        <taxon>Bacteria</taxon>
        <taxon>Bacillati</taxon>
        <taxon>Actinomycetota</taxon>
        <taxon>Actinomycetes</taxon>
        <taxon>Pseudonocardiales</taxon>
        <taxon>Pseudonocardiaceae</taxon>
        <taxon>Haloechinothrix</taxon>
    </lineage>
</organism>
<dbReference type="InterPro" id="IPR029787">
    <property type="entry name" value="Nucleotide_cyclase"/>
</dbReference>
<reference evidence="2 3" key="1">
    <citation type="submission" date="2020-07" db="EMBL/GenBank/DDBJ databases">
        <title>Genome of Haloechinothrix sp.</title>
        <authorList>
            <person name="Tang S.-K."/>
            <person name="Yang L."/>
            <person name="Zhu W.-Y."/>
        </authorList>
    </citation>
    <scope>NUCLEOTIDE SEQUENCE [LARGE SCALE GENOMIC DNA]</scope>
    <source>
        <strain evidence="2 3">YIM 98757</strain>
    </source>
</reference>
<keyword evidence="3" id="KW-1185">Reference proteome</keyword>
<comment type="caution">
    <text evidence="2">The sequence shown here is derived from an EMBL/GenBank/DDBJ whole genome shotgun (WGS) entry which is preliminary data.</text>
</comment>
<dbReference type="FunFam" id="3.30.70.270:FF:000001">
    <property type="entry name" value="Diguanylate cyclase domain protein"/>
    <property type="match status" value="1"/>
</dbReference>
<dbReference type="EMBL" id="JACCKD010000001">
    <property type="protein sequence ID" value="MBA0124419.1"/>
    <property type="molecule type" value="Genomic_DNA"/>
</dbReference>
<dbReference type="GO" id="GO:0005886">
    <property type="term" value="C:plasma membrane"/>
    <property type="evidence" value="ECO:0007669"/>
    <property type="project" value="TreeGrafter"/>
</dbReference>
<dbReference type="PROSITE" id="PS50887">
    <property type="entry name" value="GGDEF"/>
    <property type="match status" value="1"/>
</dbReference>
<dbReference type="SMART" id="SM00267">
    <property type="entry name" value="GGDEF"/>
    <property type="match status" value="1"/>
</dbReference>
<evidence type="ECO:0000259" key="1">
    <source>
        <dbReference type="PROSITE" id="PS50887"/>
    </source>
</evidence>
<dbReference type="NCBIfam" id="TIGR00254">
    <property type="entry name" value="GGDEF"/>
    <property type="match status" value="1"/>
</dbReference>